<dbReference type="InterPro" id="IPR047647">
    <property type="entry name" value="ISAs1_transpos"/>
</dbReference>
<name>K0N2U7_DESTT</name>
<protein>
    <submittedName>
        <fullName evidence="2">Putative transposase</fullName>
    </submittedName>
</protein>
<dbReference type="InterPro" id="IPR032806">
    <property type="entry name" value="YbfD_N"/>
</dbReference>
<dbReference type="PANTHER" id="PTHR30298:SF0">
    <property type="entry name" value="PROTEIN YBFL-RELATED"/>
    <property type="match status" value="1"/>
</dbReference>
<sequence>MNTEKGTLISELSKITDPRIDRRKEHKLIDILTITICAAICGADTWEQIEQYGNSKYEWLSTFLELPNGIPSHDTIRRVFILIDPDEFRTAFIDWIKSIKDLMKNEVVSIDGKTLRGSHNKRDGKAAIHMVSAWTSDMNMVLGQLKTEEKSNEITAIPELLEISGCIVTIDAMGCQKKLLLKS</sequence>
<dbReference type="PATRIC" id="fig|651182.5.peg.349"/>
<dbReference type="RefSeq" id="WP_014955806.1">
    <property type="nucleotide sequence ID" value="NC_018645.1"/>
</dbReference>
<dbReference type="EMBL" id="FO203503">
    <property type="protein sequence ID" value="CCK78449.1"/>
    <property type="molecule type" value="Genomic_DNA"/>
</dbReference>
<dbReference type="HOGENOM" id="CLU_046404_5_0_7"/>
<dbReference type="Pfam" id="PF13808">
    <property type="entry name" value="DDE_Tnp_1_assoc"/>
    <property type="match status" value="1"/>
</dbReference>
<organism evidence="2 3">
    <name type="scientific">Desulfobacula toluolica (strain DSM 7467 / Tol2)</name>
    <dbReference type="NCBI Taxonomy" id="651182"/>
    <lineage>
        <taxon>Bacteria</taxon>
        <taxon>Pseudomonadati</taxon>
        <taxon>Thermodesulfobacteriota</taxon>
        <taxon>Desulfobacteria</taxon>
        <taxon>Desulfobacterales</taxon>
        <taxon>Desulfobacteraceae</taxon>
        <taxon>Desulfobacula</taxon>
    </lineage>
</organism>
<evidence type="ECO:0000313" key="3">
    <source>
        <dbReference type="Proteomes" id="UP000007347"/>
    </source>
</evidence>
<feature type="domain" description="H repeat-associated protein N-terminal" evidence="1">
    <location>
        <begin position="10"/>
        <end position="96"/>
    </location>
</feature>
<dbReference type="NCBIfam" id="NF033564">
    <property type="entry name" value="transpos_ISAs1"/>
    <property type="match status" value="1"/>
</dbReference>
<reference evidence="2 3" key="1">
    <citation type="journal article" date="2013" name="Environ. Microbiol.">
        <title>Complete genome, catabolic sub-proteomes and key-metabolites of Desulfobacula toluolica Tol2, a marine, aromatic compound-degrading, sulfate-reducing bacterium.</title>
        <authorList>
            <person name="Wohlbrand L."/>
            <person name="Jacob J.H."/>
            <person name="Kube M."/>
            <person name="Mussmann M."/>
            <person name="Jarling R."/>
            <person name="Beck A."/>
            <person name="Amann R."/>
            <person name="Wilkes H."/>
            <person name="Reinhardt R."/>
            <person name="Rabus R."/>
        </authorList>
    </citation>
    <scope>NUCLEOTIDE SEQUENCE [LARGE SCALE GENOMIC DNA]</scope>
    <source>
        <strain evidence="3">DSM 7467 / Tol2</strain>
    </source>
</reference>
<accession>K0N2U7</accession>
<evidence type="ECO:0000313" key="2">
    <source>
        <dbReference type="EMBL" id="CCK78449.1"/>
    </source>
</evidence>
<dbReference type="Proteomes" id="UP000007347">
    <property type="component" value="Chromosome"/>
</dbReference>
<dbReference type="PANTHER" id="PTHR30298">
    <property type="entry name" value="H REPEAT-ASSOCIATED PREDICTED TRANSPOSASE"/>
    <property type="match status" value="1"/>
</dbReference>
<proteinExistence type="predicted"/>
<dbReference type="InterPro" id="IPR051698">
    <property type="entry name" value="Transposase_11-like"/>
</dbReference>
<evidence type="ECO:0000259" key="1">
    <source>
        <dbReference type="Pfam" id="PF13808"/>
    </source>
</evidence>
<keyword evidence="3" id="KW-1185">Reference proteome</keyword>
<dbReference type="KEGG" id="dto:TOL2_C02790"/>
<dbReference type="STRING" id="651182.TOL2_C02790"/>
<dbReference type="AlphaFoldDB" id="K0N2U7"/>
<dbReference type="OrthoDB" id="6139076at2"/>
<gene>
    <name evidence="2" type="ordered locus">TOL2_C02790</name>
</gene>